<accession>A0A7T8BBB7</accession>
<dbReference type="PANTHER" id="PTHR47135:SF1">
    <property type="entry name" value="FIBRONECTIN TYPE III DOMAIN-CONTAINING PROTEIN 7"/>
    <property type="match status" value="1"/>
</dbReference>
<name>A0A7T8BBB7_9SPIR</name>
<dbReference type="EMBL" id="CP067089">
    <property type="protein sequence ID" value="QQO10236.1"/>
    <property type="molecule type" value="Genomic_DNA"/>
</dbReference>
<proteinExistence type="predicted"/>
<dbReference type="SMART" id="SM00060">
    <property type="entry name" value="FN3"/>
    <property type="match status" value="3"/>
</dbReference>
<dbReference type="InterPro" id="IPR013783">
    <property type="entry name" value="Ig-like_fold"/>
</dbReference>
<dbReference type="AlphaFoldDB" id="A0A7T8BBB7"/>
<dbReference type="InterPro" id="IPR005532">
    <property type="entry name" value="SUMF_dom"/>
</dbReference>
<dbReference type="InterPro" id="IPR036116">
    <property type="entry name" value="FN3_sf"/>
</dbReference>
<dbReference type="PANTHER" id="PTHR47135">
    <property type="entry name" value="FIBRONECTIN TYPE III DOMAIN-CONTAINING PROTEIN 7"/>
    <property type="match status" value="1"/>
</dbReference>
<dbReference type="PROSITE" id="PS50853">
    <property type="entry name" value="FN3"/>
    <property type="match status" value="3"/>
</dbReference>
<dbReference type="Pfam" id="PF00041">
    <property type="entry name" value="fn3"/>
    <property type="match status" value="2"/>
</dbReference>
<evidence type="ECO:0000256" key="1">
    <source>
        <dbReference type="SAM" id="MobiDB-lite"/>
    </source>
</evidence>
<dbReference type="Gene3D" id="2.60.40.10">
    <property type="entry name" value="Immunoglobulins"/>
    <property type="match status" value="3"/>
</dbReference>
<dbReference type="SUPFAM" id="SSF56436">
    <property type="entry name" value="C-type lectin-like"/>
    <property type="match status" value="1"/>
</dbReference>
<feature type="domain" description="Fibronectin type-III" evidence="2">
    <location>
        <begin position="147"/>
        <end position="235"/>
    </location>
</feature>
<feature type="domain" description="Fibronectin type-III" evidence="2">
    <location>
        <begin position="236"/>
        <end position="323"/>
    </location>
</feature>
<dbReference type="InterPro" id="IPR003961">
    <property type="entry name" value="FN3_dom"/>
</dbReference>
<feature type="region of interest" description="Disordered" evidence="1">
    <location>
        <begin position="35"/>
        <end position="55"/>
    </location>
</feature>
<feature type="domain" description="Fibronectin type-III" evidence="2">
    <location>
        <begin position="50"/>
        <end position="146"/>
    </location>
</feature>
<dbReference type="Proteomes" id="UP000595917">
    <property type="component" value="Chromosome"/>
</dbReference>
<organism evidence="3 4">
    <name type="scientific">Breznakiella homolactica</name>
    <dbReference type="NCBI Taxonomy" id="2798577"/>
    <lineage>
        <taxon>Bacteria</taxon>
        <taxon>Pseudomonadati</taxon>
        <taxon>Spirochaetota</taxon>
        <taxon>Spirochaetia</taxon>
        <taxon>Spirochaetales</taxon>
        <taxon>Breznakiellaceae</taxon>
        <taxon>Breznakiella</taxon>
    </lineage>
</organism>
<evidence type="ECO:0000313" key="4">
    <source>
        <dbReference type="Proteomes" id="UP000595917"/>
    </source>
</evidence>
<dbReference type="KEGG" id="bhc:JFL75_04765"/>
<dbReference type="Pfam" id="PF03781">
    <property type="entry name" value="FGE-sulfatase"/>
    <property type="match status" value="1"/>
</dbReference>
<keyword evidence="4" id="KW-1185">Reference proteome</keyword>
<gene>
    <name evidence="3" type="ORF">JFL75_04765</name>
</gene>
<sequence>MIISGISIRRLSCAAFFVALFLVILPGCSNPLSEQITGGEKDHTPETGTVPGKPDTPAVIPADKQLAVSWTAVSGADTYELWYAEGSVSGEKKLYAADITAASGTIKDLANGTTYYVWVRAKNSAGTGGFSDAAEGTPFEPLTAPATPAQPVITAVGMGSLKAVWTAVPGAVVYTVYYHTVNNSGMASKAENITGTETILAGLGNAVSYYVWIQAENEKGTSGLSDPGQGTTILPAPGNIQVSGAIEKLQVSWNAVSGADSYDLYYNAGGSIPGTPAKTGITGTSVVITNLKNSTSYNIWVKSRKGGVYSTAGSPVNGSTAVAGAGTMQSFAGDSVVFKMAYVPGGITFPINTNDSGSAAVADAYWIGETEITYELYYTVRKWAEAKGYVFTYLNGLPASGSSGRIGSNGAYYPAVPGSSGNQPVTSFSWYDAVIWCNALTEWYKEKTGIDLGTVYNNSQGQPIKVVSLDGSRKDSVLDAVQPAAGAKGFRLPLNKEWELAARWRGGDSANTVTGFSNPYFTKGNSTSGAVLPFSPVNNPTAAQITEADRVAVWGSKTAAADVKSKAGNALGLYDMSGNVSEWCFDWSATLAGARTKRGGDYFTAYRGSTTIIVSYIGDFLPNNWDFKVGFRIVRTAY</sequence>
<dbReference type="CDD" id="cd00063">
    <property type="entry name" value="FN3"/>
    <property type="match status" value="3"/>
</dbReference>
<reference evidence="3" key="1">
    <citation type="submission" date="2021-01" db="EMBL/GenBank/DDBJ databases">
        <title>Description of Breznakiella homolactica.</title>
        <authorList>
            <person name="Song Y."/>
            <person name="Brune A."/>
        </authorList>
    </citation>
    <scope>NUCLEOTIDE SEQUENCE</scope>
    <source>
        <strain evidence="3">RmG30</strain>
    </source>
</reference>
<dbReference type="SUPFAM" id="SSF49265">
    <property type="entry name" value="Fibronectin type III"/>
    <property type="match status" value="2"/>
</dbReference>
<evidence type="ECO:0000313" key="3">
    <source>
        <dbReference type="EMBL" id="QQO10236.1"/>
    </source>
</evidence>
<dbReference type="InterPro" id="IPR016187">
    <property type="entry name" value="CTDL_fold"/>
</dbReference>
<protein>
    <submittedName>
        <fullName evidence="3">SUMF1/EgtB/PvdO family nonheme iron enzyme</fullName>
    </submittedName>
</protein>
<dbReference type="Gene3D" id="3.90.1580.10">
    <property type="entry name" value="paralog of FGE (formylglycine-generating enzyme)"/>
    <property type="match status" value="1"/>
</dbReference>
<dbReference type="InterPro" id="IPR042095">
    <property type="entry name" value="SUMF_sf"/>
</dbReference>
<evidence type="ECO:0000259" key="2">
    <source>
        <dbReference type="PROSITE" id="PS50853"/>
    </source>
</evidence>
<dbReference type="RefSeq" id="WP_215627540.1">
    <property type="nucleotide sequence ID" value="NZ_CP067089.2"/>
</dbReference>